<evidence type="ECO:0000313" key="1">
    <source>
        <dbReference type="EMBL" id="CDW47303.1"/>
    </source>
</evidence>
<feature type="non-terminal residue" evidence="1">
    <location>
        <position position="68"/>
    </location>
</feature>
<name>A0A0K2V9T4_LEPSM</name>
<dbReference type="AlphaFoldDB" id="A0A0K2V9T4"/>
<organism evidence="1">
    <name type="scientific">Lepeophtheirus salmonis</name>
    <name type="common">Salmon louse</name>
    <name type="synonym">Caligus salmonis</name>
    <dbReference type="NCBI Taxonomy" id="72036"/>
    <lineage>
        <taxon>Eukaryota</taxon>
        <taxon>Metazoa</taxon>
        <taxon>Ecdysozoa</taxon>
        <taxon>Arthropoda</taxon>
        <taxon>Crustacea</taxon>
        <taxon>Multicrustacea</taxon>
        <taxon>Hexanauplia</taxon>
        <taxon>Copepoda</taxon>
        <taxon>Siphonostomatoida</taxon>
        <taxon>Caligidae</taxon>
        <taxon>Lepeophtheirus</taxon>
    </lineage>
</organism>
<protein>
    <submittedName>
        <fullName evidence="1">Uncharacterized protein</fullName>
    </submittedName>
</protein>
<accession>A0A0K2V9T4</accession>
<proteinExistence type="predicted"/>
<reference evidence="1" key="1">
    <citation type="submission" date="2014-05" db="EMBL/GenBank/DDBJ databases">
        <authorList>
            <person name="Chronopoulou M."/>
        </authorList>
    </citation>
    <scope>NUCLEOTIDE SEQUENCE</scope>
    <source>
        <tissue evidence="1">Whole organism</tissue>
    </source>
</reference>
<dbReference type="EMBL" id="HACA01029942">
    <property type="protein sequence ID" value="CDW47303.1"/>
    <property type="molecule type" value="Transcribed_RNA"/>
</dbReference>
<sequence>MDPKLRNRYLKPSALAIIFPNLPKYLSTEKRERTTTKASSSARLFAQNLCLIQAGKVIKNGSGLEESK</sequence>